<evidence type="ECO:0000256" key="6">
    <source>
        <dbReference type="ARBA" id="ARBA00022723"/>
    </source>
</evidence>
<evidence type="ECO:0000256" key="5">
    <source>
        <dbReference type="ARBA" id="ARBA00022490"/>
    </source>
</evidence>
<gene>
    <name evidence="22" type="ORF">EKO27_g7361</name>
</gene>
<evidence type="ECO:0000256" key="7">
    <source>
        <dbReference type="ARBA" id="ARBA00022763"/>
    </source>
</evidence>
<dbReference type="FunFam" id="3.30.428.10:FF:000017">
    <property type="entry name" value="Aprataxin-like protein"/>
    <property type="match status" value="1"/>
</dbReference>
<keyword evidence="9" id="KW-0862">Zinc</keyword>
<comment type="subcellular location">
    <subcellularLocation>
        <location evidence="2">Cytoplasm</location>
    </subcellularLocation>
    <subcellularLocation>
        <location evidence="1">Nucleus</location>
    </subcellularLocation>
</comment>
<evidence type="ECO:0000256" key="14">
    <source>
        <dbReference type="ARBA" id="ARBA00044639"/>
    </source>
</evidence>
<feature type="domain" description="HIT" evidence="20">
    <location>
        <begin position="126"/>
        <end position="251"/>
    </location>
</feature>
<keyword evidence="7" id="KW-0227">DNA damage</keyword>
<evidence type="ECO:0000256" key="16">
    <source>
        <dbReference type="ARBA" id="ARBA00059438"/>
    </source>
</evidence>
<dbReference type="Gene3D" id="3.30.428.10">
    <property type="entry name" value="HIT-like"/>
    <property type="match status" value="1"/>
</dbReference>
<protein>
    <recommendedName>
        <fullName evidence="17">Aprataxin-like protein</fullName>
        <ecNumber evidence="4">3.6.1.71</ecNumber>
        <ecNumber evidence="3">3.6.1.72</ecNumber>
    </recommendedName>
    <alternativeName>
        <fullName evidence="18">Hit family protein 3</fullName>
    </alternativeName>
</protein>
<feature type="domain" description="Aprataxin C2HE/C2H2/C2HC zinc finger" evidence="21">
    <location>
        <begin position="267"/>
        <end position="324"/>
    </location>
</feature>
<evidence type="ECO:0000259" key="21">
    <source>
        <dbReference type="Pfam" id="PF16278"/>
    </source>
</evidence>
<keyword evidence="8" id="KW-0378">Hydrolase</keyword>
<dbReference type="InterPro" id="IPR036265">
    <property type="entry name" value="HIT-like_sf"/>
</dbReference>
<evidence type="ECO:0000256" key="17">
    <source>
        <dbReference type="ARBA" id="ARBA00068941"/>
    </source>
</evidence>
<evidence type="ECO:0000256" key="13">
    <source>
        <dbReference type="ARBA" id="ARBA00024601"/>
    </source>
</evidence>
<dbReference type="GO" id="GO:0003697">
    <property type="term" value="F:single-stranded DNA binding"/>
    <property type="evidence" value="ECO:0007669"/>
    <property type="project" value="TreeGrafter"/>
</dbReference>
<dbReference type="GO" id="GO:0033699">
    <property type="term" value="F:DNA 5'-adenosine monophosphate hydrolase activity"/>
    <property type="evidence" value="ECO:0007669"/>
    <property type="project" value="UniProtKB-EC"/>
</dbReference>
<evidence type="ECO:0000313" key="23">
    <source>
        <dbReference type="Proteomes" id="UP000286045"/>
    </source>
</evidence>
<evidence type="ECO:0000313" key="22">
    <source>
        <dbReference type="EMBL" id="RWA07743.1"/>
    </source>
</evidence>
<sequence length="328" mass="37232">MKSTLFLAYRAGDILPSGRLYLGVLTQKSPRKFFRRDLIMSTTESGPEDAITTEEITGTAPAPRPGLAGVSRETKRDAFAELMAPKPKKPQEPPTLASTRGALTGGFKARNGLGAYTADPASFPTNRVIYYNESFVVINDLYPKSTVHTLLLPRSPQSRLHPFDAFDDVEFLAEVREETARLKRLVAKELQRRCGRFSAQDKLRESILNGEVEWEDGVPLPVGRDWEKELLVGVHAHPSMNDLHVHVLSRDMVSEYMRGRKHYQSFNTPFLVDIADFPLAADDPRRKPGHSGFFERDLQCWRCGKNFGNQFKKLKVHLSEEFEEWKKE</sequence>
<evidence type="ECO:0000256" key="15">
    <source>
        <dbReference type="ARBA" id="ARBA00044713"/>
    </source>
</evidence>
<dbReference type="GO" id="GO:0000012">
    <property type="term" value="P:single strand break repair"/>
    <property type="evidence" value="ECO:0007669"/>
    <property type="project" value="TreeGrafter"/>
</dbReference>
<evidence type="ECO:0000256" key="9">
    <source>
        <dbReference type="ARBA" id="ARBA00022833"/>
    </source>
</evidence>
<dbReference type="GO" id="GO:0030983">
    <property type="term" value="F:mismatched DNA binding"/>
    <property type="evidence" value="ECO:0007669"/>
    <property type="project" value="TreeGrafter"/>
</dbReference>
<comment type="catalytic activity">
    <reaction evidence="13">
        <text>a 3'-end 2'-deoxyribonucleotide-3'-diphospho-5'-guanosine-DNA + H2O = a 3'-end 2'-deoxyribonucleotide 3'-phosphate-DNA + GMP + 2 H(+)</text>
        <dbReference type="Rhea" id="RHEA:52140"/>
        <dbReference type="Rhea" id="RHEA-COMP:13186"/>
        <dbReference type="Rhea" id="RHEA-COMP:13187"/>
        <dbReference type="ChEBI" id="CHEBI:15377"/>
        <dbReference type="ChEBI" id="CHEBI:15378"/>
        <dbReference type="ChEBI" id="CHEBI:58115"/>
        <dbReference type="ChEBI" id="CHEBI:136419"/>
        <dbReference type="ChEBI" id="CHEBI:136420"/>
        <dbReference type="EC" id="3.6.1.72"/>
    </reaction>
</comment>
<dbReference type="EMBL" id="RYZI01000240">
    <property type="protein sequence ID" value="RWA07743.1"/>
    <property type="molecule type" value="Genomic_DNA"/>
</dbReference>
<dbReference type="GO" id="GO:1990165">
    <property type="term" value="F:single-strand break-containing DNA binding"/>
    <property type="evidence" value="ECO:0007669"/>
    <property type="project" value="TreeGrafter"/>
</dbReference>
<evidence type="ECO:0000256" key="11">
    <source>
        <dbReference type="ARBA" id="ARBA00023204"/>
    </source>
</evidence>
<organism evidence="22 23">
    <name type="scientific">Xylaria grammica</name>
    <dbReference type="NCBI Taxonomy" id="363999"/>
    <lineage>
        <taxon>Eukaryota</taxon>
        <taxon>Fungi</taxon>
        <taxon>Dikarya</taxon>
        <taxon>Ascomycota</taxon>
        <taxon>Pezizomycotina</taxon>
        <taxon>Sordariomycetes</taxon>
        <taxon>Xylariomycetidae</taxon>
        <taxon>Xylariales</taxon>
        <taxon>Xylariaceae</taxon>
        <taxon>Xylaria</taxon>
    </lineage>
</organism>
<dbReference type="Pfam" id="PF16278">
    <property type="entry name" value="zf-C2HE"/>
    <property type="match status" value="1"/>
</dbReference>
<dbReference type="SUPFAM" id="SSF54197">
    <property type="entry name" value="HIT-like"/>
    <property type="match status" value="1"/>
</dbReference>
<comment type="catalytic activity">
    <reaction evidence="14">
        <text>a 5'-end adenosine-5'-diphospho-5'-2'-deoxyribonucleoside-DNA + H2O = a 5'-end 5'-phospho-2'-deoxyribonucleoside-DNA + AMP + 2 H(+)</text>
        <dbReference type="Rhea" id="RHEA:52128"/>
        <dbReference type="Rhea" id="RHEA-COMP:13180"/>
        <dbReference type="Rhea" id="RHEA-COMP:13181"/>
        <dbReference type="ChEBI" id="CHEBI:15377"/>
        <dbReference type="ChEBI" id="CHEBI:15378"/>
        <dbReference type="ChEBI" id="CHEBI:136412"/>
        <dbReference type="ChEBI" id="CHEBI:136413"/>
        <dbReference type="ChEBI" id="CHEBI:456215"/>
        <dbReference type="EC" id="3.6.1.71"/>
    </reaction>
</comment>
<accession>A0A439CZW4</accession>
<dbReference type="PANTHER" id="PTHR12486:SF4">
    <property type="entry name" value="APRATAXIN"/>
    <property type="match status" value="1"/>
</dbReference>
<comment type="function">
    <text evidence="16">DNA-binding protein involved in single-strand DNA break repair, double-strand DNA break repair and base excision repair. Resolves abortive DNA ligation intermediates formed either at base excision sites, or when DNA ligases attempt to repair non-ligatable breaks induced by reactive oxygen species. Catalyzes the release of adenylate groups covalently linked to 5'-phosphate termini, resulting in the production of 5'-phosphate termini that can be efficiently rejoined. Likewise, catalyzes the release of 3'-linked guanosine (DNAppG) and inosine (DNAppI) from DNA, but has higher specific activity with 5'-linked adenosine (AppDNA).</text>
</comment>
<evidence type="ECO:0000256" key="8">
    <source>
        <dbReference type="ARBA" id="ARBA00022801"/>
    </source>
</evidence>
<evidence type="ECO:0000259" key="20">
    <source>
        <dbReference type="Pfam" id="PF01230"/>
    </source>
</evidence>
<evidence type="ECO:0000256" key="18">
    <source>
        <dbReference type="ARBA" id="ARBA00076243"/>
    </source>
</evidence>
<keyword evidence="12" id="KW-0539">Nucleus</keyword>
<keyword evidence="10" id="KW-0238">DNA-binding</keyword>
<name>A0A439CZW4_9PEZI</name>
<evidence type="ECO:0000256" key="12">
    <source>
        <dbReference type="ARBA" id="ARBA00023242"/>
    </source>
</evidence>
<keyword evidence="23" id="KW-1185">Reference proteome</keyword>
<evidence type="ECO:0000256" key="3">
    <source>
        <dbReference type="ARBA" id="ARBA00012495"/>
    </source>
</evidence>
<dbReference type="Pfam" id="PF01230">
    <property type="entry name" value="HIT"/>
    <property type="match status" value="1"/>
</dbReference>
<dbReference type="STRING" id="363999.A0A439CZW4"/>
<dbReference type="GO" id="GO:0046872">
    <property type="term" value="F:metal ion binding"/>
    <property type="evidence" value="ECO:0007669"/>
    <property type="project" value="UniProtKB-KW"/>
</dbReference>
<comment type="catalytic activity">
    <reaction evidence="15">
        <text>a 5'-end adenosine-5'-diphospho-5'-ribonucleoside-2'-deoxyribonucleotide-DNA + H2O = a 5'-end 5'-phospho-ribonucleoside-2'-deoxyribonucleotide-DNA + AMP + 2 H(+)</text>
        <dbReference type="Rhea" id="RHEA:52132"/>
        <dbReference type="Rhea" id="RHEA-COMP:13182"/>
        <dbReference type="Rhea" id="RHEA-COMP:13183"/>
        <dbReference type="ChEBI" id="CHEBI:15377"/>
        <dbReference type="ChEBI" id="CHEBI:15378"/>
        <dbReference type="ChEBI" id="CHEBI:136414"/>
        <dbReference type="ChEBI" id="CHEBI:136415"/>
        <dbReference type="ChEBI" id="CHEBI:456215"/>
        <dbReference type="EC" id="3.6.1.71"/>
    </reaction>
</comment>
<dbReference type="EC" id="3.6.1.72" evidence="3"/>
<feature type="region of interest" description="Disordered" evidence="19">
    <location>
        <begin position="82"/>
        <end position="103"/>
    </location>
</feature>
<proteinExistence type="predicted"/>
<dbReference type="GO" id="GO:0120108">
    <property type="term" value="F:DNA-3'-diphospho-5'-guanosine diphosphatase activity"/>
    <property type="evidence" value="ECO:0007669"/>
    <property type="project" value="UniProtKB-EC"/>
</dbReference>
<dbReference type="PANTHER" id="PTHR12486">
    <property type="entry name" value="APRATAXIN-RELATED"/>
    <property type="match status" value="1"/>
</dbReference>
<evidence type="ECO:0000256" key="10">
    <source>
        <dbReference type="ARBA" id="ARBA00023125"/>
    </source>
</evidence>
<evidence type="ECO:0000256" key="1">
    <source>
        <dbReference type="ARBA" id="ARBA00004123"/>
    </source>
</evidence>
<keyword evidence="5" id="KW-0963">Cytoplasm</keyword>
<reference evidence="22 23" key="1">
    <citation type="submission" date="2018-12" db="EMBL/GenBank/DDBJ databases">
        <title>Draft genome sequence of Xylaria grammica IHI A82.</title>
        <authorList>
            <person name="Buettner E."/>
            <person name="Kellner H."/>
        </authorList>
    </citation>
    <scope>NUCLEOTIDE SEQUENCE [LARGE SCALE GENOMIC DNA]</scope>
    <source>
        <strain evidence="22 23">IHI A82</strain>
    </source>
</reference>
<keyword evidence="6" id="KW-0479">Metal-binding</keyword>
<dbReference type="InterPro" id="IPR032566">
    <property type="entry name" value="Znf-C2HE"/>
</dbReference>
<evidence type="ECO:0000256" key="19">
    <source>
        <dbReference type="SAM" id="MobiDB-lite"/>
    </source>
</evidence>
<dbReference type="GO" id="GO:0003725">
    <property type="term" value="F:double-stranded RNA binding"/>
    <property type="evidence" value="ECO:0007669"/>
    <property type="project" value="TreeGrafter"/>
</dbReference>
<dbReference type="InterPro" id="IPR011146">
    <property type="entry name" value="HIT-like"/>
</dbReference>
<keyword evidence="11" id="KW-0234">DNA repair</keyword>
<evidence type="ECO:0000256" key="2">
    <source>
        <dbReference type="ARBA" id="ARBA00004496"/>
    </source>
</evidence>
<dbReference type="GO" id="GO:0005634">
    <property type="term" value="C:nucleus"/>
    <property type="evidence" value="ECO:0007669"/>
    <property type="project" value="UniProtKB-SubCell"/>
</dbReference>
<dbReference type="EC" id="3.6.1.71" evidence="4"/>
<dbReference type="Proteomes" id="UP000286045">
    <property type="component" value="Unassembled WGS sequence"/>
</dbReference>
<dbReference type="AlphaFoldDB" id="A0A439CZW4"/>
<dbReference type="GO" id="GO:0005737">
    <property type="term" value="C:cytoplasm"/>
    <property type="evidence" value="ECO:0007669"/>
    <property type="project" value="UniProtKB-SubCell"/>
</dbReference>
<evidence type="ECO:0000256" key="4">
    <source>
        <dbReference type="ARBA" id="ARBA00012496"/>
    </source>
</evidence>
<comment type="caution">
    <text evidence="22">The sequence shown here is derived from an EMBL/GenBank/DDBJ whole genome shotgun (WGS) entry which is preliminary data.</text>
</comment>